<dbReference type="InterPro" id="IPR008753">
    <property type="entry name" value="Peptidase_M13_N"/>
</dbReference>
<dbReference type="PANTHER" id="PTHR11733">
    <property type="entry name" value="ZINC METALLOPROTEASE FAMILY M13 NEPRILYSIN-RELATED"/>
    <property type="match status" value="1"/>
</dbReference>
<evidence type="ECO:0000256" key="7">
    <source>
        <dbReference type="SAM" id="MobiDB-lite"/>
    </source>
</evidence>
<evidence type="ECO:0000313" key="11">
    <source>
        <dbReference type="Proteomes" id="UP000192220"/>
    </source>
</evidence>
<feature type="compositionally biased region" description="Polar residues" evidence="7">
    <location>
        <begin position="50"/>
        <end position="72"/>
    </location>
</feature>
<dbReference type="Gene3D" id="1.10.1380.10">
    <property type="entry name" value="Neutral endopeptidase , domain2"/>
    <property type="match status" value="1"/>
</dbReference>
<dbReference type="InParanoid" id="A0A2I4BJY2"/>
<protein>
    <submittedName>
        <fullName evidence="12">Kell blood group glycoprotein</fullName>
    </submittedName>
</protein>
<gene>
    <name evidence="12" type="primary">kel</name>
</gene>
<dbReference type="OrthoDB" id="6475849at2759"/>
<keyword evidence="8" id="KW-0812">Transmembrane</keyword>
<evidence type="ECO:0000256" key="2">
    <source>
        <dbReference type="ARBA" id="ARBA00022670"/>
    </source>
</evidence>
<accession>A0A2I4BJY2</accession>
<dbReference type="STRING" id="52670.A0A2I4BJY2"/>
<feature type="domain" description="Peptidase M13 N-terminal" evidence="10">
    <location>
        <begin position="205"/>
        <end position="559"/>
    </location>
</feature>
<evidence type="ECO:0000313" key="12">
    <source>
        <dbReference type="RefSeq" id="XP_013868052.1"/>
    </source>
</evidence>
<dbReference type="GO" id="GO:0016485">
    <property type="term" value="P:protein processing"/>
    <property type="evidence" value="ECO:0007669"/>
    <property type="project" value="TreeGrafter"/>
</dbReference>
<feature type="transmembrane region" description="Helical" evidence="8">
    <location>
        <begin position="86"/>
        <end position="106"/>
    </location>
</feature>
<dbReference type="InterPro" id="IPR000718">
    <property type="entry name" value="Peptidase_M13"/>
</dbReference>
<dbReference type="PANTHER" id="PTHR11733:SF128">
    <property type="entry name" value="KELL BLOOD GROUP GLYCOPROTEIN"/>
    <property type="match status" value="1"/>
</dbReference>
<evidence type="ECO:0000256" key="8">
    <source>
        <dbReference type="SAM" id="Phobius"/>
    </source>
</evidence>
<dbReference type="Pfam" id="PF01431">
    <property type="entry name" value="Peptidase_M13"/>
    <property type="match status" value="1"/>
</dbReference>
<dbReference type="Proteomes" id="UP000192220">
    <property type="component" value="Unplaced"/>
</dbReference>
<keyword evidence="6" id="KW-0482">Metalloprotease</keyword>
<dbReference type="InterPro" id="IPR024079">
    <property type="entry name" value="MetalloPept_cat_dom_sf"/>
</dbReference>
<feature type="region of interest" description="Disordered" evidence="7">
    <location>
        <begin position="1"/>
        <end position="72"/>
    </location>
</feature>
<evidence type="ECO:0000259" key="9">
    <source>
        <dbReference type="Pfam" id="PF01431"/>
    </source>
</evidence>
<organism evidence="11 12">
    <name type="scientific">Austrofundulus limnaeus</name>
    <name type="common">Annual killifish</name>
    <dbReference type="NCBI Taxonomy" id="52670"/>
    <lineage>
        <taxon>Eukaryota</taxon>
        <taxon>Metazoa</taxon>
        <taxon>Chordata</taxon>
        <taxon>Craniata</taxon>
        <taxon>Vertebrata</taxon>
        <taxon>Euteleostomi</taxon>
        <taxon>Actinopterygii</taxon>
        <taxon>Neopterygii</taxon>
        <taxon>Teleostei</taxon>
        <taxon>Neoteleostei</taxon>
        <taxon>Acanthomorphata</taxon>
        <taxon>Ovalentaria</taxon>
        <taxon>Atherinomorphae</taxon>
        <taxon>Cyprinodontiformes</taxon>
        <taxon>Rivulidae</taxon>
        <taxon>Austrofundulus</taxon>
    </lineage>
</organism>
<keyword evidence="3" id="KW-0479">Metal-binding</keyword>
<evidence type="ECO:0000259" key="10">
    <source>
        <dbReference type="Pfam" id="PF05649"/>
    </source>
</evidence>
<keyword evidence="8" id="KW-0472">Membrane</keyword>
<keyword evidence="4" id="KW-0378">Hydrolase</keyword>
<dbReference type="KEGG" id="alim:106520477"/>
<name>A0A2I4BJY2_AUSLI</name>
<sequence length="799" mass="90534">MAYKQNTARMSQTSVELEILPKLSLQPPSQSEPERSSPQPPHLSQLPPSAQDTHQQQNQVHPARQQEQPSTLEHQEKPLWIKHQRVLLLILVLTICAAIVGLFYYFHSLRRNSTATVSPCLSPACQWAEARLSTSPDPFTQPCDQFSSKCGSRSSHKSGGRQRGEGIPGHPQNWMEKSAWPETQSEETINRRPVEDKILSRKTALLQNLRKILETNKQSNSSAIQKTQDFYHSCMDTRSIETTGAEPFLKLIQTLGGWAVSGQWNKTDFNTTLGLLMKDYNTFPFFSLYVGKDPNETASGRTKRYIQIDQPELLIPIVWNNKSQTSRAKPQALRPFLASCQNYLALLGSPQSEIMNHVGLFISLSSELAVAASPLHYRQSRGQLHQRMTIKELQKQAPAINWLDSLKTAFHPLHLHEDNHILLHNLPYIIQMSRTVNKWLNKQDLKNSDPLHTFMIFNLLHTLMPAMDSRFSQTARNFSLALGQVEEEVPRWKLCVLETERGFDSVLSHILSKTTAHREVDEVIENVLFSFKSKLNEPKWSDQKSFGLLVKKVHSLIPKLWTSKEISGEDELDLFFSQVTVSTGSFFSNYLQLLSLWQKRRNKLLTPPIMAADILSVTPVLLDKELLFPMGMFSPPFFHSTYPKAMNYGAVGFLLAKDIFHLLVPEIYTHNEMVHAVGECVWAHYLSATEKAGRGGAPPLSAEQQQEVWVQYSALQVALQAYYRSLNQRPADTSLLGIHHTHLFLRAFSQINCDADPFSESMPLDPSFFITIVCASSNLCPSSLQCSIKPQQKSQTDCV</sequence>
<feature type="compositionally biased region" description="Polar residues" evidence="7">
    <location>
        <begin position="1"/>
        <end position="15"/>
    </location>
</feature>
<evidence type="ECO:0000256" key="4">
    <source>
        <dbReference type="ARBA" id="ARBA00022801"/>
    </source>
</evidence>
<dbReference type="InterPro" id="IPR018497">
    <property type="entry name" value="Peptidase_M13_C"/>
</dbReference>
<dbReference type="Gene3D" id="3.40.390.10">
    <property type="entry name" value="Collagenase (Catalytic Domain)"/>
    <property type="match status" value="1"/>
</dbReference>
<dbReference type="Pfam" id="PF05649">
    <property type="entry name" value="Peptidase_M13_N"/>
    <property type="match status" value="1"/>
</dbReference>
<proteinExistence type="predicted"/>
<reference evidence="12" key="1">
    <citation type="submission" date="2025-08" db="UniProtKB">
        <authorList>
            <consortium name="RefSeq"/>
        </authorList>
    </citation>
    <scope>IDENTIFICATION</scope>
    <source>
        <strain evidence="12">Quisiro</strain>
        <tissue evidence="12">Liver</tissue>
    </source>
</reference>
<dbReference type="FunCoup" id="A0A2I4BJY2">
    <property type="interactions" value="74"/>
</dbReference>
<keyword evidence="2" id="KW-0645">Protease</keyword>
<dbReference type="SUPFAM" id="SSF55486">
    <property type="entry name" value="Metalloproteases ('zincins'), catalytic domain"/>
    <property type="match status" value="1"/>
</dbReference>
<keyword evidence="8" id="KW-1133">Transmembrane helix</keyword>
<dbReference type="GO" id="GO:0004222">
    <property type="term" value="F:metalloendopeptidase activity"/>
    <property type="evidence" value="ECO:0007669"/>
    <property type="project" value="InterPro"/>
</dbReference>
<dbReference type="PROSITE" id="PS51885">
    <property type="entry name" value="NEPRILYSIN"/>
    <property type="match status" value="1"/>
</dbReference>
<comment type="cofactor">
    <cofactor evidence="1">
        <name>Zn(2+)</name>
        <dbReference type="ChEBI" id="CHEBI:29105"/>
    </cofactor>
</comment>
<evidence type="ECO:0000256" key="6">
    <source>
        <dbReference type="ARBA" id="ARBA00023049"/>
    </source>
</evidence>
<dbReference type="GO" id="GO:0005886">
    <property type="term" value="C:plasma membrane"/>
    <property type="evidence" value="ECO:0007669"/>
    <property type="project" value="TreeGrafter"/>
</dbReference>
<evidence type="ECO:0000256" key="3">
    <source>
        <dbReference type="ARBA" id="ARBA00022723"/>
    </source>
</evidence>
<dbReference type="AlphaFoldDB" id="A0A2I4BJY2"/>
<dbReference type="CTD" id="3792"/>
<keyword evidence="11" id="KW-1185">Reference proteome</keyword>
<keyword evidence="5" id="KW-0862">Zinc</keyword>
<dbReference type="RefSeq" id="XP_013868052.1">
    <property type="nucleotide sequence ID" value="XM_014012598.1"/>
</dbReference>
<evidence type="ECO:0000256" key="5">
    <source>
        <dbReference type="ARBA" id="ARBA00022833"/>
    </source>
</evidence>
<feature type="domain" description="Peptidase M13 C-terminal" evidence="9">
    <location>
        <begin position="624"/>
        <end position="669"/>
    </location>
</feature>
<dbReference type="GO" id="GO:0046872">
    <property type="term" value="F:metal ion binding"/>
    <property type="evidence" value="ECO:0007669"/>
    <property type="project" value="UniProtKB-KW"/>
</dbReference>
<feature type="region of interest" description="Disordered" evidence="7">
    <location>
        <begin position="144"/>
        <end position="192"/>
    </location>
</feature>
<dbReference type="InterPro" id="IPR042089">
    <property type="entry name" value="Peptidase_M13_dom_2"/>
</dbReference>
<evidence type="ECO:0000256" key="1">
    <source>
        <dbReference type="ARBA" id="ARBA00001947"/>
    </source>
</evidence>
<feature type="compositionally biased region" description="Low complexity" evidence="7">
    <location>
        <begin position="20"/>
        <end position="31"/>
    </location>
</feature>